<protein>
    <submittedName>
        <fullName evidence="2">Uncharacterized protein</fullName>
    </submittedName>
</protein>
<keyword evidence="1" id="KW-0732">Signal</keyword>
<evidence type="ECO:0000313" key="3">
    <source>
        <dbReference type="Proteomes" id="UP000759103"/>
    </source>
</evidence>
<evidence type="ECO:0000256" key="1">
    <source>
        <dbReference type="SAM" id="SignalP"/>
    </source>
</evidence>
<proteinExistence type="predicted"/>
<keyword evidence="3" id="KW-1185">Reference proteome</keyword>
<reference evidence="2 3" key="1">
    <citation type="submission" date="2021-07" db="EMBL/GenBank/DDBJ databases">
        <title>Sphingomonas sp.</title>
        <authorList>
            <person name="Feng G."/>
            <person name="Li J."/>
            <person name="Pan M."/>
        </authorList>
    </citation>
    <scope>NUCLEOTIDE SEQUENCE [LARGE SCALE GENOMIC DNA]</scope>
    <source>
        <strain evidence="2 3">RRHST34</strain>
    </source>
</reference>
<organism evidence="2 3">
    <name type="scientific">Sphingomonas citri</name>
    <dbReference type="NCBI Taxonomy" id="2862499"/>
    <lineage>
        <taxon>Bacteria</taxon>
        <taxon>Pseudomonadati</taxon>
        <taxon>Pseudomonadota</taxon>
        <taxon>Alphaproteobacteria</taxon>
        <taxon>Sphingomonadales</taxon>
        <taxon>Sphingomonadaceae</taxon>
        <taxon>Sphingomonas</taxon>
    </lineage>
</organism>
<name>A0ABS7BUC9_9SPHN</name>
<dbReference type="EMBL" id="JAHXZN010000014">
    <property type="protein sequence ID" value="MBW6533135.1"/>
    <property type="molecule type" value="Genomic_DNA"/>
</dbReference>
<sequence length="77" mass="7983">MKTLTGFAAFTLIIAPSAAVARPVSLTVQNLGKSKLSVQKISFCGTLKATSDEIAPRSTSPAYTTDCGKDGSVAYID</sequence>
<dbReference type="Proteomes" id="UP000759103">
    <property type="component" value="Unassembled WGS sequence"/>
</dbReference>
<accession>A0ABS7BUC9</accession>
<comment type="caution">
    <text evidence="2">The sequence shown here is derived from an EMBL/GenBank/DDBJ whole genome shotgun (WGS) entry which is preliminary data.</text>
</comment>
<gene>
    <name evidence="2" type="ORF">KZ820_20515</name>
</gene>
<feature type="signal peptide" evidence="1">
    <location>
        <begin position="1"/>
        <end position="21"/>
    </location>
</feature>
<feature type="chain" id="PRO_5045836817" evidence="1">
    <location>
        <begin position="22"/>
        <end position="77"/>
    </location>
</feature>
<evidence type="ECO:0000313" key="2">
    <source>
        <dbReference type="EMBL" id="MBW6533135.1"/>
    </source>
</evidence>
<dbReference type="RefSeq" id="WP_219750664.1">
    <property type="nucleotide sequence ID" value="NZ_JAHXZN010000014.1"/>
</dbReference>